<evidence type="ECO:0000256" key="1">
    <source>
        <dbReference type="ARBA" id="ARBA00004167"/>
    </source>
</evidence>
<dbReference type="HAMAP" id="MF_00293">
    <property type="entry name" value="PSII_PsbN"/>
    <property type="match status" value="1"/>
</dbReference>
<dbReference type="PANTHER" id="PTHR35326:SF3">
    <property type="entry name" value="PROTEIN PSBN"/>
    <property type="match status" value="1"/>
</dbReference>
<dbReference type="NCBIfam" id="NF009650">
    <property type="entry name" value="PRK13183.1"/>
    <property type="match status" value="1"/>
</dbReference>
<evidence type="ECO:0000256" key="2">
    <source>
        <dbReference type="ARBA" id="ARBA00022692"/>
    </source>
</evidence>
<comment type="function">
    <text evidence="5">May play a role in photosystem I and II biogenesis.</text>
</comment>
<gene>
    <name evidence="5" type="primary">psbN</name>
    <name evidence="6" type="ORF">TQ37_01630</name>
</gene>
<dbReference type="Pfam" id="PF02468">
    <property type="entry name" value="PsbN"/>
    <property type="match status" value="1"/>
</dbReference>
<reference evidence="6 7" key="2">
    <citation type="submission" date="2015-05" db="EMBL/GenBank/DDBJ databases">
        <title>Lifestyle Evolution in Cyanobacterial Symbionts of Sponges.</title>
        <authorList>
            <person name="Burgsdorf I."/>
            <person name="Slaby B.M."/>
            <person name="Handley K.M."/>
            <person name="Haber M."/>
            <person name="Blom J."/>
            <person name="Marshall C.W."/>
            <person name="Gilbert J.A."/>
            <person name="Hentschel U."/>
            <person name="Steindler L."/>
        </authorList>
    </citation>
    <scope>NUCLEOTIDE SEQUENCE [LARGE SCALE GENOMIC DNA]</scope>
    <source>
        <strain evidence="6">15L</strain>
    </source>
</reference>
<dbReference type="GO" id="GO:0015979">
    <property type="term" value="P:photosynthesis"/>
    <property type="evidence" value="ECO:0007669"/>
    <property type="project" value="InterPro"/>
</dbReference>
<protein>
    <recommendedName>
        <fullName evidence="5">Protein PsbN</fullName>
    </recommendedName>
</protein>
<keyword evidence="5" id="KW-0793">Thylakoid</keyword>
<comment type="similarity">
    <text evidence="5">Belongs to the PsbN family.</text>
</comment>
<proteinExistence type="inferred from homology"/>
<organism evidence="6 7">
    <name type="scientific">Candidatus Synechococcus spongiarum 15L</name>
    <dbReference type="NCBI Taxonomy" id="1608419"/>
    <lineage>
        <taxon>Bacteria</taxon>
        <taxon>Bacillati</taxon>
        <taxon>Cyanobacteriota</taxon>
        <taxon>Cyanophyceae</taxon>
        <taxon>Synechococcales</taxon>
        <taxon>Synechococcaceae</taxon>
        <taxon>Synechococcus</taxon>
    </lineage>
</organism>
<evidence type="ECO:0000313" key="7">
    <source>
        <dbReference type="Proteomes" id="UP000035037"/>
    </source>
</evidence>
<sequence>MSQVLTLSPGLGLGLAVLAVLVGLTGFGIYTAFGPPAQRLSDPFDDHED</sequence>
<reference evidence="6 7" key="1">
    <citation type="submission" date="2015-02" db="EMBL/GenBank/DDBJ databases">
        <authorList>
            <person name="Slaby B."/>
            <person name="Hentschel U."/>
        </authorList>
    </citation>
    <scope>NUCLEOTIDE SEQUENCE [LARGE SCALE GENOMIC DNA]</scope>
    <source>
        <strain evidence="6">15L</strain>
    </source>
</reference>
<accession>A0A0G8AYP0</accession>
<evidence type="ECO:0000256" key="3">
    <source>
        <dbReference type="ARBA" id="ARBA00022989"/>
    </source>
</evidence>
<dbReference type="AlphaFoldDB" id="A0A0G8AYP0"/>
<feature type="transmembrane region" description="Helical" evidence="5">
    <location>
        <begin position="12"/>
        <end position="33"/>
    </location>
</feature>
<keyword evidence="3 5" id="KW-1133">Transmembrane helix</keyword>
<dbReference type="InterPro" id="IPR003398">
    <property type="entry name" value="PSII_PsbN"/>
</dbReference>
<dbReference type="PANTHER" id="PTHR35326">
    <property type="entry name" value="PROTEIN PSBN"/>
    <property type="match status" value="1"/>
</dbReference>
<evidence type="ECO:0000256" key="4">
    <source>
        <dbReference type="ARBA" id="ARBA00023136"/>
    </source>
</evidence>
<evidence type="ECO:0000256" key="5">
    <source>
        <dbReference type="HAMAP-Rule" id="MF_00293"/>
    </source>
</evidence>
<keyword evidence="2 5" id="KW-0812">Transmembrane</keyword>
<dbReference type="GO" id="GO:0031676">
    <property type="term" value="C:plasma membrane-derived thylakoid membrane"/>
    <property type="evidence" value="ECO:0007669"/>
    <property type="project" value="UniProtKB-SubCell"/>
</dbReference>
<name>A0A0G8AYP0_9SYNE</name>
<evidence type="ECO:0000313" key="6">
    <source>
        <dbReference type="EMBL" id="KKZ14256.1"/>
    </source>
</evidence>
<comment type="subcellular location">
    <subcellularLocation>
        <location evidence="5">Cellular thylakoid membrane</location>
        <topology evidence="5">Single-pass membrane protein</topology>
    </subcellularLocation>
    <subcellularLocation>
        <location evidence="1">Membrane</location>
        <topology evidence="1">Single-pass membrane protein</topology>
    </subcellularLocation>
</comment>
<dbReference type="Proteomes" id="UP000035037">
    <property type="component" value="Unassembled WGS sequence"/>
</dbReference>
<comment type="caution">
    <text evidence="5">Originally thought to be a component of PSII; based on experiments in Synechocystis, N.tabacum and barley, and its absence from PSII in T.elongatus and T.vulcanus, this is probably not true.</text>
</comment>
<dbReference type="PATRIC" id="fig|1608419.3.peg.1634"/>
<comment type="caution">
    <text evidence="6">The sequence shown here is derived from an EMBL/GenBank/DDBJ whole genome shotgun (WGS) entry which is preliminary data.</text>
</comment>
<dbReference type="EMBL" id="JYFQ01000038">
    <property type="protein sequence ID" value="KKZ14256.1"/>
    <property type="molecule type" value="Genomic_DNA"/>
</dbReference>
<keyword evidence="4 5" id="KW-0472">Membrane</keyword>